<dbReference type="PROSITE" id="PS51098">
    <property type="entry name" value="PTS_EIIB_TYPE_1"/>
    <property type="match status" value="1"/>
</dbReference>
<evidence type="ECO:0000313" key="15">
    <source>
        <dbReference type="EMBL" id="KRM26787.1"/>
    </source>
</evidence>
<gene>
    <name evidence="15" type="ORF">FC91_GL002868</name>
</gene>
<keyword evidence="3" id="KW-1003">Cell membrane</keyword>
<evidence type="ECO:0000259" key="14">
    <source>
        <dbReference type="PROSITE" id="PS51103"/>
    </source>
</evidence>
<dbReference type="RefSeq" id="WP_027828866.1">
    <property type="nucleotide sequence ID" value="NZ_AUEH01000031.1"/>
</dbReference>
<dbReference type="GO" id="GO:0008982">
    <property type="term" value="F:protein-N(PI)-phosphohistidine-sugar phosphotransferase activity"/>
    <property type="evidence" value="ECO:0007669"/>
    <property type="project" value="InterPro"/>
</dbReference>
<dbReference type="Gene3D" id="3.30.1360.60">
    <property type="entry name" value="Glucose permease domain IIB"/>
    <property type="match status" value="1"/>
</dbReference>
<comment type="caution">
    <text evidence="15">The sequence shown here is derived from an EMBL/GenBank/DDBJ whole genome shotgun (WGS) entry which is preliminary data.</text>
</comment>
<feature type="transmembrane region" description="Helical" evidence="12">
    <location>
        <begin position="204"/>
        <end position="225"/>
    </location>
</feature>
<keyword evidence="4" id="KW-0762">Sugar transport</keyword>
<dbReference type="GO" id="GO:0016301">
    <property type="term" value="F:kinase activity"/>
    <property type="evidence" value="ECO:0007669"/>
    <property type="project" value="UniProtKB-KW"/>
</dbReference>
<evidence type="ECO:0000256" key="3">
    <source>
        <dbReference type="ARBA" id="ARBA00022475"/>
    </source>
</evidence>
<dbReference type="InterPro" id="IPR018113">
    <property type="entry name" value="PTrfase_EIIB_Cys"/>
</dbReference>
<evidence type="ECO:0000256" key="8">
    <source>
        <dbReference type="ARBA" id="ARBA00022777"/>
    </source>
</evidence>
<protein>
    <submittedName>
        <fullName evidence="15">PTS system sucrose-specific IIBC component</fullName>
    </submittedName>
</protein>
<feature type="transmembrane region" description="Helical" evidence="12">
    <location>
        <begin position="455"/>
        <end position="476"/>
    </location>
</feature>
<dbReference type="InterPro" id="IPR050558">
    <property type="entry name" value="PTS_Sugar-Specific_Components"/>
</dbReference>
<reference evidence="15 16" key="1">
    <citation type="journal article" date="2015" name="Genome Announc.">
        <title>Expanding the biotechnology potential of lactobacilli through comparative genomics of 213 strains and associated genera.</title>
        <authorList>
            <person name="Sun Z."/>
            <person name="Harris H.M."/>
            <person name="McCann A."/>
            <person name="Guo C."/>
            <person name="Argimon S."/>
            <person name="Zhang W."/>
            <person name="Yang X."/>
            <person name="Jeffery I.B."/>
            <person name="Cooney J.C."/>
            <person name="Kagawa T.F."/>
            <person name="Liu W."/>
            <person name="Song Y."/>
            <person name="Salvetti E."/>
            <person name="Wrobel A."/>
            <person name="Rasinkangas P."/>
            <person name="Parkhill J."/>
            <person name="Rea M.C."/>
            <person name="O'Sullivan O."/>
            <person name="Ritari J."/>
            <person name="Douillard F.P."/>
            <person name="Paul Ross R."/>
            <person name="Yang R."/>
            <person name="Briner A.E."/>
            <person name="Felis G.E."/>
            <person name="de Vos W.M."/>
            <person name="Barrangou R."/>
            <person name="Klaenhammer T.R."/>
            <person name="Caufield P.W."/>
            <person name="Cui Y."/>
            <person name="Zhang H."/>
            <person name="O'Toole P.W."/>
        </authorList>
    </citation>
    <scope>NUCLEOTIDE SEQUENCE [LARGE SCALE GENOMIC DNA]</scope>
    <source>
        <strain evidence="15 16">DSM 16991</strain>
    </source>
</reference>
<keyword evidence="9 12" id="KW-1133">Transmembrane helix</keyword>
<organism evidence="15 16">
    <name type="scientific">Schleiferilactobacillus harbinensis DSM 16991</name>
    <dbReference type="NCBI Taxonomy" id="1122147"/>
    <lineage>
        <taxon>Bacteria</taxon>
        <taxon>Bacillati</taxon>
        <taxon>Bacillota</taxon>
        <taxon>Bacilli</taxon>
        <taxon>Lactobacillales</taxon>
        <taxon>Lactobacillaceae</taxon>
        <taxon>Schleiferilactobacillus</taxon>
    </lineage>
</organism>
<evidence type="ECO:0000256" key="12">
    <source>
        <dbReference type="SAM" id="Phobius"/>
    </source>
</evidence>
<feature type="transmembrane region" description="Helical" evidence="12">
    <location>
        <begin position="171"/>
        <end position="192"/>
    </location>
</feature>
<evidence type="ECO:0000256" key="10">
    <source>
        <dbReference type="ARBA" id="ARBA00023136"/>
    </source>
</evidence>
<keyword evidence="10 12" id="KW-0472">Membrane</keyword>
<evidence type="ECO:0000256" key="4">
    <source>
        <dbReference type="ARBA" id="ARBA00022597"/>
    </source>
</evidence>
<dbReference type="Proteomes" id="UP000050949">
    <property type="component" value="Unassembled WGS sequence"/>
</dbReference>
<dbReference type="GO" id="GO:0009401">
    <property type="term" value="P:phosphoenolpyruvate-dependent sugar phosphotransferase system"/>
    <property type="evidence" value="ECO:0007669"/>
    <property type="project" value="UniProtKB-KW"/>
</dbReference>
<evidence type="ECO:0000256" key="5">
    <source>
        <dbReference type="ARBA" id="ARBA00022679"/>
    </source>
</evidence>
<dbReference type="Pfam" id="PF00367">
    <property type="entry name" value="PTS_EIIB"/>
    <property type="match status" value="1"/>
</dbReference>
<dbReference type="PATRIC" id="fig|1122147.4.peg.2954"/>
<proteinExistence type="predicted"/>
<evidence type="ECO:0000259" key="13">
    <source>
        <dbReference type="PROSITE" id="PS51098"/>
    </source>
</evidence>
<feature type="transmembrane region" description="Helical" evidence="12">
    <location>
        <begin position="135"/>
        <end position="159"/>
    </location>
</feature>
<dbReference type="InterPro" id="IPR036878">
    <property type="entry name" value="Glu_permease_IIB"/>
</dbReference>
<evidence type="ECO:0000313" key="16">
    <source>
        <dbReference type="Proteomes" id="UP000050949"/>
    </source>
</evidence>
<dbReference type="PROSITE" id="PS51103">
    <property type="entry name" value="PTS_EIIC_TYPE_1"/>
    <property type="match status" value="1"/>
</dbReference>
<dbReference type="InterPro" id="IPR013013">
    <property type="entry name" value="PTS_EIIC_1"/>
</dbReference>
<evidence type="ECO:0000256" key="9">
    <source>
        <dbReference type="ARBA" id="ARBA00022989"/>
    </source>
</evidence>
<name>A0A0R1XIK3_9LACO</name>
<dbReference type="PROSITE" id="PS01035">
    <property type="entry name" value="PTS_EIIB_TYPE_1_CYS"/>
    <property type="match status" value="1"/>
</dbReference>
<evidence type="ECO:0000256" key="1">
    <source>
        <dbReference type="ARBA" id="ARBA00004651"/>
    </source>
</evidence>
<dbReference type="eggNOG" id="COG1263">
    <property type="taxonomic scope" value="Bacteria"/>
</dbReference>
<sequence>MKNAKNEETAKEILANVGGKDNIQSNVACMTRLRLGIKDKGKVNINALKSIDGVLAVVDADTLQVVLGPGKVNQVAEPFALLSAVPLGSEEEDDATVAQDTKASEATDVKDIAKVNKSENKAKHDKPLQRGLQHIANVFIPLLPGIIAAGLINGLTNVIDYQTGSAFVNDWWYMTIKTLGWGLFTFLPIFVGMNAAREFHGSPILGGLGGTLCLGVVVPGFPLGSQAISMPLTNSPYVVGVGGLLTALFMGIFFAWLEKNIRRWMPTVLDTFFTPLLTVIIGSLIAVVFLQPVGGWLTNAIYLVMDFVYGKLSVFGGFILSSTFLGLVSVGLHQALTPIHVLLNDPTGPTHGINYLLPILMMAGGGQVGAGFALYFKSKNARFRKMVMSSIPVAILGIGEPLMYAVTLPLGRSFITACIGAGFGGVVASLFHLGAVSQGVSGLFGLLIMQPGQQLSYLLAMAVAYLGGFIVTWFFGVDESRIDEIYPEK</sequence>
<dbReference type="GO" id="GO:0090588">
    <property type="term" value="F:protein-phosphocysteine-N-acetylmuramate phosphotransferase system transporter activity"/>
    <property type="evidence" value="ECO:0007669"/>
    <property type="project" value="TreeGrafter"/>
</dbReference>
<feature type="transmembrane region" description="Helical" evidence="12">
    <location>
        <begin position="269"/>
        <end position="290"/>
    </location>
</feature>
<keyword evidence="2" id="KW-0813">Transport</keyword>
<dbReference type="PANTHER" id="PTHR30175:SF3">
    <property type="entry name" value="PTS SYSTEM N-ACETYLMURAMIC ACID-SPECIFIC EIIBC COMPONENT"/>
    <property type="match status" value="1"/>
</dbReference>
<evidence type="ECO:0000256" key="7">
    <source>
        <dbReference type="ARBA" id="ARBA00022692"/>
    </source>
</evidence>
<evidence type="ECO:0000256" key="11">
    <source>
        <dbReference type="PROSITE-ProRule" id="PRU00421"/>
    </source>
</evidence>
<feature type="active site" description="Phosphocysteine intermediate; for EIIB activity" evidence="11">
    <location>
        <position position="29"/>
    </location>
</feature>
<keyword evidence="8" id="KW-0418">Kinase</keyword>
<dbReference type="SUPFAM" id="SSF55604">
    <property type="entry name" value="Glucose permease domain IIB"/>
    <property type="match status" value="1"/>
</dbReference>
<feature type="transmembrane region" description="Helical" evidence="12">
    <location>
        <begin position="413"/>
        <end position="434"/>
    </location>
</feature>
<dbReference type="OrthoDB" id="9769191at2"/>
<dbReference type="InterPro" id="IPR001996">
    <property type="entry name" value="PTS_IIB_1"/>
</dbReference>
<dbReference type="AlphaFoldDB" id="A0A0R1XIK3"/>
<dbReference type="FunFam" id="3.30.1360.60:FF:000001">
    <property type="entry name" value="PTS system glucose-specific IIBC component PtsG"/>
    <property type="match status" value="1"/>
</dbReference>
<feature type="transmembrane region" description="Helical" evidence="12">
    <location>
        <begin position="387"/>
        <end position="407"/>
    </location>
</feature>
<dbReference type="GO" id="GO:0005886">
    <property type="term" value="C:plasma membrane"/>
    <property type="evidence" value="ECO:0007669"/>
    <property type="project" value="UniProtKB-SubCell"/>
</dbReference>
<dbReference type="eggNOG" id="COG1264">
    <property type="taxonomic scope" value="Bacteria"/>
</dbReference>
<feature type="transmembrane region" description="Helical" evidence="12">
    <location>
        <begin position="237"/>
        <end position="257"/>
    </location>
</feature>
<evidence type="ECO:0000256" key="6">
    <source>
        <dbReference type="ARBA" id="ARBA00022683"/>
    </source>
</evidence>
<keyword evidence="7 12" id="KW-0812">Transmembrane</keyword>
<dbReference type="PANTHER" id="PTHR30175">
    <property type="entry name" value="PHOSPHOTRANSFERASE SYSTEM TRANSPORT PROTEIN"/>
    <property type="match status" value="1"/>
</dbReference>
<feature type="transmembrane region" description="Helical" evidence="12">
    <location>
        <begin position="355"/>
        <end position="375"/>
    </location>
</feature>
<keyword evidence="6" id="KW-0598">Phosphotransferase system</keyword>
<accession>A0A0R1XIK3</accession>
<comment type="subcellular location">
    <subcellularLocation>
        <location evidence="1">Cell membrane</location>
        <topology evidence="1">Multi-pass membrane protein</topology>
    </subcellularLocation>
</comment>
<feature type="domain" description="PTS EIIB type-1" evidence="13">
    <location>
        <begin position="7"/>
        <end position="89"/>
    </location>
</feature>
<dbReference type="EMBL" id="AZFW01000063">
    <property type="protein sequence ID" value="KRM26787.1"/>
    <property type="molecule type" value="Genomic_DNA"/>
</dbReference>
<dbReference type="InterPro" id="IPR003352">
    <property type="entry name" value="PTS_EIIC"/>
</dbReference>
<dbReference type="CDD" id="cd00212">
    <property type="entry name" value="PTS_IIB_glc"/>
    <property type="match status" value="1"/>
</dbReference>
<dbReference type="Pfam" id="PF02378">
    <property type="entry name" value="PTS_EIIC"/>
    <property type="match status" value="1"/>
</dbReference>
<feature type="domain" description="PTS EIIC type-1" evidence="14">
    <location>
        <begin position="133"/>
        <end position="489"/>
    </location>
</feature>
<dbReference type="GeneID" id="78510157"/>
<keyword evidence="5" id="KW-0808">Transferase</keyword>
<evidence type="ECO:0000256" key="2">
    <source>
        <dbReference type="ARBA" id="ARBA00022448"/>
    </source>
</evidence>